<dbReference type="Pfam" id="PF04851">
    <property type="entry name" value="ResIII"/>
    <property type="match status" value="1"/>
</dbReference>
<dbReference type="PANTHER" id="PTHR30580">
    <property type="entry name" value="PRIMOSOMAL PROTEIN N"/>
    <property type="match status" value="1"/>
</dbReference>
<gene>
    <name evidence="6" type="ORF">KHA93_12275</name>
</gene>
<dbReference type="GO" id="GO:0003677">
    <property type="term" value="F:DNA binding"/>
    <property type="evidence" value="ECO:0007669"/>
    <property type="project" value="UniProtKB-KW"/>
</dbReference>
<feature type="domain" description="Helicase C-terminal" evidence="5">
    <location>
        <begin position="336"/>
        <end position="486"/>
    </location>
</feature>
<dbReference type="InterPro" id="IPR001650">
    <property type="entry name" value="Helicase_C-like"/>
</dbReference>
<dbReference type="EMBL" id="JAGYPJ010000001">
    <property type="protein sequence ID" value="MBS4200407.1"/>
    <property type="molecule type" value="Genomic_DNA"/>
</dbReference>
<evidence type="ECO:0000256" key="1">
    <source>
        <dbReference type="ARBA" id="ARBA00022741"/>
    </source>
</evidence>
<dbReference type="GO" id="GO:0016787">
    <property type="term" value="F:hydrolase activity"/>
    <property type="evidence" value="ECO:0007669"/>
    <property type="project" value="InterPro"/>
</dbReference>
<dbReference type="PROSITE" id="PS51192">
    <property type="entry name" value="HELICASE_ATP_BIND_1"/>
    <property type="match status" value="1"/>
</dbReference>
<keyword evidence="7" id="KW-1185">Reference proteome</keyword>
<dbReference type="SMART" id="SM00490">
    <property type="entry name" value="HELICc"/>
    <property type="match status" value="1"/>
</dbReference>
<dbReference type="GO" id="GO:0006310">
    <property type="term" value="P:DNA recombination"/>
    <property type="evidence" value="ECO:0007669"/>
    <property type="project" value="TreeGrafter"/>
</dbReference>
<dbReference type="SMART" id="SM00487">
    <property type="entry name" value="DEXDc"/>
    <property type="match status" value="1"/>
</dbReference>
<dbReference type="Gene3D" id="3.40.50.300">
    <property type="entry name" value="P-loop containing nucleotide triphosphate hydrolases"/>
    <property type="match status" value="2"/>
</dbReference>
<organism evidence="6 7">
    <name type="scientific">Lederbergia citrisecunda</name>
    <dbReference type="NCBI Taxonomy" id="2833583"/>
    <lineage>
        <taxon>Bacteria</taxon>
        <taxon>Bacillati</taxon>
        <taxon>Bacillota</taxon>
        <taxon>Bacilli</taxon>
        <taxon>Bacillales</taxon>
        <taxon>Bacillaceae</taxon>
        <taxon>Lederbergia</taxon>
    </lineage>
</organism>
<sequence>MKNFPEELRLFLSGRSLLASEIPFPTEELDRQTSIGHIKTTPGIVKKSNRWCCNRCSNSAQRLFANYPCSNCQKENGCFYCRKCIMMGRVSSCTSLYTWCGLPVRGFQKRSFNIPRKKITRKSALSSKLPTIFRYSYLSWDGELSPGQQVASRAAIQAVKTKNDVLIWAVCGAGKTEVLFEAIEKALLSGHRICIATPRTDVVLELAPRFKKVFPQIKVAALFGGTEDRHLFAPLTISTTHQLMRFEKAFDVMVVDEVDAFPFSYDEGLQWAVEKSTKNSAARIFLTATPNEKWQLECKYGKRNHVKIPARYHRKPLPIPIFKWCGDWRKQFEKGRIPKNVEAWVKKRIISDKQALVFLPDIKLMEKALPLFRKLHPEIESVYAEDPNRKEKVERMRSKKIPLLLTTTILERGVTFPNIDVAVVGAEDDIFTEAALVQISGRVGRSSEFPTGNITFFHYGRTKSMIRALIHIEHMNKEALKKEMID</sequence>
<reference evidence="6 7" key="1">
    <citation type="submission" date="2021-05" db="EMBL/GenBank/DDBJ databases">
        <title>Novel Bacillus species.</title>
        <authorList>
            <person name="Liu G."/>
        </authorList>
    </citation>
    <scope>NUCLEOTIDE SEQUENCE [LARGE SCALE GENOMIC DNA]</scope>
    <source>
        <strain evidence="6 7">FJAT-49732</strain>
    </source>
</reference>
<evidence type="ECO:0000259" key="4">
    <source>
        <dbReference type="PROSITE" id="PS51192"/>
    </source>
</evidence>
<keyword evidence="2" id="KW-0067">ATP-binding</keyword>
<dbReference type="Pfam" id="PF00271">
    <property type="entry name" value="Helicase_C"/>
    <property type="match status" value="1"/>
</dbReference>
<evidence type="ECO:0000313" key="7">
    <source>
        <dbReference type="Proteomes" id="UP000682713"/>
    </source>
</evidence>
<name>A0A942TQU5_9BACI</name>
<keyword evidence="6" id="KW-0378">Hydrolase</keyword>
<evidence type="ECO:0000313" key="6">
    <source>
        <dbReference type="EMBL" id="MBS4200407.1"/>
    </source>
</evidence>
<dbReference type="Proteomes" id="UP000682713">
    <property type="component" value="Unassembled WGS sequence"/>
</dbReference>
<dbReference type="InterPro" id="IPR006935">
    <property type="entry name" value="Helicase/UvrB_N"/>
</dbReference>
<keyword evidence="1" id="KW-0547">Nucleotide-binding</keyword>
<keyword evidence="3" id="KW-0238">DNA-binding</keyword>
<dbReference type="GO" id="GO:0043138">
    <property type="term" value="F:3'-5' DNA helicase activity"/>
    <property type="evidence" value="ECO:0007669"/>
    <property type="project" value="TreeGrafter"/>
</dbReference>
<dbReference type="FunFam" id="3.40.50.300:FF:001736">
    <property type="entry name" value="COMF operon protein 1"/>
    <property type="match status" value="1"/>
</dbReference>
<dbReference type="SUPFAM" id="SSF52540">
    <property type="entry name" value="P-loop containing nucleoside triphosphate hydrolases"/>
    <property type="match status" value="1"/>
</dbReference>
<dbReference type="InterPro" id="IPR027417">
    <property type="entry name" value="P-loop_NTPase"/>
</dbReference>
<dbReference type="AlphaFoldDB" id="A0A942TQU5"/>
<feature type="domain" description="Helicase ATP-binding" evidence="4">
    <location>
        <begin position="156"/>
        <end position="308"/>
    </location>
</feature>
<proteinExistence type="predicted"/>
<dbReference type="GO" id="GO:0006302">
    <property type="term" value="P:double-strand break repair"/>
    <property type="evidence" value="ECO:0007669"/>
    <property type="project" value="TreeGrafter"/>
</dbReference>
<keyword evidence="6" id="KW-0347">Helicase</keyword>
<comment type="caution">
    <text evidence="6">The sequence shown here is derived from an EMBL/GenBank/DDBJ whole genome shotgun (WGS) entry which is preliminary data.</text>
</comment>
<dbReference type="GO" id="GO:0005524">
    <property type="term" value="F:ATP binding"/>
    <property type="evidence" value="ECO:0007669"/>
    <property type="project" value="UniProtKB-KW"/>
</dbReference>
<dbReference type="GO" id="GO:0006270">
    <property type="term" value="P:DNA replication initiation"/>
    <property type="evidence" value="ECO:0007669"/>
    <property type="project" value="TreeGrafter"/>
</dbReference>
<evidence type="ECO:0000259" key="5">
    <source>
        <dbReference type="PROSITE" id="PS51194"/>
    </source>
</evidence>
<accession>A0A942TQU5</accession>
<dbReference type="InterPro" id="IPR014001">
    <property type="entry name" value="Helicase_ATP-bd"/>
</dbReference>
<dbReference type="PANTHER" id="PTHR30580:SF1">
    <property type="entry name" value="COMF OPERON PROTEIN 1"/>
    <property type="match status" value="1"/>
</dbReference>
<protein>
    <submittedName>
        <fullName evidence="6">DEAD/DEAH box helicase</fullName>
    </submittedName>
</protein>
<evidence type="ECO:0000256" key="3">
    <source>
        <dbReference type="ARBA" id="ARBA00023125"/>
    </source>
</evidence>
<dbReference type="PROSITE" id="PS51194">
    <property type="entry name" value="HELICASE_CTER"/>
    <property type="match status" value="1"/>
</dbReference>
<evidence type="ECO:0000256" key="2">
    <source>
        <dbReference type="ARBA" id="ARBA00022840"/>
    </source>
</evidence>